<comment type="caution">
    <text evidence="2">The sequence shown here is derived from an EMBL/GenBank/DDBJ whole genome shotgun (WGS) entry which is preliminary data.</text>
</comment>
<sequence length="177" mass="19905">MSQKFSQDELELLAKTADALSAYVGKPVLAEVDTTEEGYEWVAFGTPLEVGKDIDEDAVIMTMGGPAARLVGASSLLEDFNQAVYECEFLWGIQIGEAPLRFTRIDYQGDEVDWSEDLTMLLPFGLDDDDMIAEMERQDAMEDYGEFDDDNNEDEEYRADESSDANQGAYLGRKIWH</sequence>
<keyword evidence="3" id="KW-1185">Reference proteome</keyword>
<organism evidence="2 3">
    <name type="scientific">Pelistega europaea</name>
    <dbReference type="NCBI Taxonomy" id="106147"/>
    <lineage>
        <taxon>Bacteria</taxon>
        <taxon>Pseudomonadati</taxon>
        <taxon>Pseudomonadota</taxon>
        <taxon>Betaproteobacteria</taxon>
        <taxon>Burkholderiales</taxon>
        <taxon>Alcaligenaceae</taxon>
        <taxon>Pelistega</taxon>
    </lineage>
</organism>
<accession>A0A7Y4LBK9</accession>
<evidence type="ECO:0000313" key="3">
    <source>
        <dbReference type="Proteomes" id="UP000541421"/>
    </source>
</evidence>
<reference evidence="2 3" key="1">
    <citation type="submission" date="2020-05" db="EMBL/GenBank/DDBJ databases">
        <authorList>
            <person name="Niu N."/>
        </authorList>
    </citation>
    <scope>NUCLEOTIDE SEQUENCE [LARGE SCALE GENOMIC DNA]</scope>
    <source>
        <strain evidence="2 3">LMG10982</strain>
    </source>
</reference>
<feature type="compositionally biased region" description="Acidic residues" evidence="1">
    <location>
        <begin position="143"/>
        <end position="158"/>
    </location>
</feature>
<evidence type="ECO:0000313" key="2">
    <source>
        <dbReference type="EMBL" id="NOL49551.1"/>
    </source>
</evidence>
<dbReference type="RefSeq" id="WP_171588508.1">
    <property type="nucleotide sequence ID" value="NZ_JABGBO010000004.1"/>
</dbReference>
<protein>
    <submittedName>
        <fullName evidence="2">Uncharacterized protein</fullName>
    </submittedName>
</protein>
<evidence type="ECO:0000256" key="1">
    <source>
        <dbReference type="SAM" id="MobiDB-lite"/>
    </source>
</evidence>
<proteinExistence type="predicted"/>
<dbReference type="AlphaFoldDB" id="A0A7Y4LBK9"/>
<dbReference type="Proteomes" id="UP000541421">
    <property type="component" value="Unassembled WGS sequence"/>
</dbReference>
<name>A0A7Y4LBK9_9BURK</name>
<dbReference type="EMBL" id="JABGBO010000004">
    <property type="protein sequence ID" value="NOL49551.1"/>
    <property type="molecule type" value="Genomic_DNA"/>
</dbReference>
<feature type="region of interest" description="Disordered" evidence="1">
    <location>
        <begin position="143"/>
        <end position="177"/>
    </location>
</feature>
<gene>
    <name evidence="2" type="ORF">HKX40_05305</name>
</gene>